<feature type="repeat" description="RCC1" evidence="2">
    <location>
        <begin position="1"/>
        <end position="59"/>
    </location>
</feature>
<dbReference type="PANTHER" id="PTHR45622:SF70">
    <property type="entry name" value="SECRETION-REGULATING GUANINE NUCLEOTIDE EXCHANGE FACTOR"/>
    <property type="match status" value="1"/>
</dbReference>
<reference evidence="4 5" key="1">
    <citation type="submission" date="2014-04" db="EMBL/GenBank/DDBJ databases">
        <authorList>
            <consortium name="DOE Joint Genome Institute"/>
            <person name="Kuo A."/>
            <person name="Kohler A."/>
            <person name="Costa M.D."/>
            <person name="Nagy L.G."/>
            <person name="Floudas D."/>
            <person name="Copeland A."/>
            <person name="Barry K.W."/>
            <person name="Cichocki N."/>
            <person name="Veneault-Fourrey C."/>
            <person name="LaButti K."/>
            <person name="Lindquist E.A."/>
            <person name="Lipzen A."/>
            <person name="Lundell T."/>
            <person name="Morin E."/>
            <person name="Murat C."/>
            <person name="Sun H."/>
            <person name="Tunlid A."/>
            <person name="Henrissat B."/>
            <person name="Grigoriev I.V."/>
            <person name="Hibbett D.S."/>
            <person name="Martin F."/>
            <person name="Nordberg H.P."/>
            <person name="Cantor M.N."/>
            <person name="Hua S.X."/>
        </authorList>
    </citation>
    <scope>NUCLEOTIDE SEQUENCE [LARGE SCALE GENOMIC DNA]</scope>
    <source>
        <strain evidence="4 5">Marx 270</strain>
    </source>
</reference>
<dbReference type="Pfam" id="PF00415">
    <property type="entry name" value="RCC1"/>
    <property type="match status" value="3"/>
</dbReference>
<dbReference type="STRING" id="870435.A0A0C3PGF5"/>
<feature type="non-terminal residue" evidence="4">
    <location>
        <position position="1"/>
    </location>
</feature>
<feature type="region of interest" description="Disordered" evidence="3">
    <location>
        <begin position="68"/>
        <end position="89"/>
    </location>
</feature>
<dbReference type="InterPro" id="IPR009091">
    <property type="entry name" value="RCC1/BLIP-II"/>
</dbReference>
<keyword evidence="5" id="KW-1185">Reference proteome</keyword>
<evidence type="ECO:0008006" key="6">
    <source>
        <dbReference type="Google" id="ProtNLM"/>
    </source>
</evidence>
<dbReference type="PANTHER" id="PTHR45622">
    <property type="entry name" value="UBIQUITIN-PROTEIN LIGASE E3A-RELATED"/>
    <property type="match status" value="1"/>
</dbReference>
<feature type="repeat" description="RCC1" evidence="2">
    <location>
        <begin position="310"/>
        <end position="365"/>
    </location>
</feature>
<evidence type="ECO:0000313" key="5">
    <source>
        <dbReference type="Proteomes" id="UP000054217"/>
    </source>
</evidence>
<dbReference type="GO" id="GO:0016567">
    <property type="term" value="P:protein ubiquitination"/>
    <property type="evidence" value="ECO:0007669"/>
    <property type="project" value="TreeGrafter"/>
</dbReference>
<keyword evidence="1" id="KW-0677">Repeat</keyword>
<name>A0A0C3PGF5_PISTI</name>
<reference evidence="5" key="2">
    <citation type="submission" date="2015-01" db="EMBL/GenBank/DDBJ databases">
        <title>Evolutionary Origins and Diversification of the Mycorrhizal Mutualists.</title>
        <authorList>
            <consortium name="DOE Joint Genome Institute"/>
            <consortium name="Mycorrhizal Genomics Consortium"/>
            <person name="Kohler A."/>
            <person name="Kuo A."/>
            <person name="Nagy L.G."/>
            <person name="Floudas D."/>
            <person name="Copeland A."/>
            <person name="Barry K.W."/>
            <person name="Cichocki N."/>
            <person name="Veneault-Fourrey C."/>
            <person name="LaButti K."/>
            <person name="Lindquist E.A."/>
            <person name="Lipzen A."/>
            <person name="Lundell T."/>
            <person name="Morin E."/>
            <person name="Murat C."/>
            <person name="Riley R."/>
            <person name="Ohm R."/>
            <person name="Sun H."/>
            <person name="Tunlid A."/>
            <person name="Henrissat B."/>
            <person name="Grigoriev I.V."/>
            <person name="Hibbett D.S."/>
            <person name="Martin F."/>
        </authorList>
    </citation>
    <scope>NUCLEOTIDE SEQUENCE [LARGE SCALE GENOMIC DNA]</scope>
    <source>
        <strain evidence="5">Marx 270</strain>
    </source>
</reference>
<dbReference type="PROSITE" id="PS50012">
    <property type="entry name" value="RCC1_3"/>
    <property type="match status" value="3"/>
</dbReference>
<dbReference type="InParanoid" id="A0A0C3PGF5"/>
<evidence type="ECO:0000256" key="1">
    <source>
        <dbReference type="ARBA" id="ARBA00022737"/>
    </source>
</evidence>
<sequence>TLLAAGSNARGQLGIGSTDDAHSFTPCVFEDHGPHLPTNTARILGLASGSNHTVILLQSKDGDVQLWGAGDGSKGQLGPDRTSNAPMEASKDEPFVFRPLSMPFGELFQQRRLPYTCRLVAAAWETTYLVLSCPGRPDILISMGSNDFGALGGGENLNAANKARIVNLASALDEKAGAKPPNSVLTIGSLQAGPRHVVVELQTCTADGTTLSSVLVGWGSSRQGQLGQKTKAAVISRPALIPIDVASDPMRCCALGNEHTVVLHESNRISVLGSNRKDQLDGLPLLQMPIERIGCTWNGTYVHTREGMQDLLLATGSNAKGQLGRTNSAVSNSNTIGIVKLPIEPTTHIIKLACGSEHVLVLTSPSGDMGKGISNSVWGWGWNEHGNLGLGMLEDVTLPAQIWPRDGAGPIGNVVDVWAACGTSWLALPS</sequence>
<dbReference type="SUPFAM" id="SSF50985">
    <property type="entry name" value="RCC1/BLIP-II"/>
    <property type="match status" value="2"/>
</dbReference>
<evidence type="ECO:0000256" key="3">
    <source>
        <dbReference type="SAM" id="MobiDB-lite"/>
    </source>
</evidence>
<dbReference type="FunCoup" id="A0A0C3PGF5">
    <property type="interactions" value="39"/>
</dbReference>
<gene>
    <name evidence="4" type="ORF">M404DRAFT_82447</name>
</gene>
<dbReference type="GO" id="GO:0061630">
    <property type="term" value="F:ubiquitin protein ligase activity"/>
    <property type="evidence" value="ECO:0007669"/>
    <property type="project" value="TreeGrafter"/>
</dbReference>
<evidence type="ECO:0000313" key="4">
    <source>
        <dbReference type="EMBL" id="KIO07034.1"/>
    </source>
</evidence>
<dbReference type="GO" id="GO:0005737">
    <property type="term" value="C:cytoplasm"/>
    <property type="evidence" value="ECO:0007669"/>
    <property type="project" value="TreeGrafter"/>
</dbReference>
<dbReference type="EMBL" id="KN831961">
    <property type="protein sequence ID" value="KIO07034.1"/>
    <property type="molecule type" value="Genomic_DNA"/>
</dbReference>
<feature type="non-terminal residue" evidence="4">
    <location>
        <position position="430"/>
    </location>
</feature>
<organism evidence="4 5">
    <name type="scientific">Pisolithus tinctorius Marx 270</name>
    <dbReference type="NCBI Taxonomy" id="870435"/>
    <lineage>
        <taxon>Eukaryota</taxon>
        <taxon>Fungi</taxon>
        <taxon>Dikarya</taxon>
        <taxon>Basidiomycota</taxon>
        <taxon>Agaricomycotina</taxon>
        <taxon>Agaricomycetes</taxon>
        <taxon>Agaricomycetidae</taxon>
        <taxon>Boletales</taxon>
        <taxon>Sclerodermatineae</taxon>
        <taxon>Pisolithaceae</taxon>
        <taxon>Pisolithus</taxon>
    </lineage>
</organism>
<dbReference type="InterPro" id="IPR051709">
    <property type="entry name" value="Ub-ligase/GTPase-reg"/>
</dbReference>
<proteinExistence type="predicted"/>
<dbReference type="OrthoDB" id="5370059at2759"/>
<protein>
    <recommendedName>
        <fullName evidence="6">RCC1/BLIP-II protein</fullName>
    </recommendedName>
</protein>
<dbReference type="GO" id="GO:0006511">
    <property type="term" value="P:ubiquitin-dependent protein catabolic process"/>
    <property type="evidence" value="ECO:0007669"/>
    <property type="project" value="TreeGrafter"/>
</dbReference>
<dbReference type="HOGENOM" id="CLU_035268_0_0_1"/>
<evidence type="ECO:0000256" key="2">
    <source>
        <dbReference type="PROSITE-ProRule" id="PRU00235"/>
    </source>
</evidence>
<accession>A0A0C3PGF5</accession>
<dbReference type="Proteomes" id="UP000054217">
    <property type="component" value="Unassembled WGS sequence"/>
</dbReference>
<feature type="repeat" description="RCC1" evidence="2">
    <location>
        <begin position="213"/>
        <end position="266"/>
    </location>
</feature>
<dbReference type="Gene3D" id="2.130.10.30">
    <property type="entry name" value="Regulator of chromosome condensation 1/beta-lactamase-inhibitor protein II"/>
    <property type="match status" value="2"/>
</dbReference>
<dbReference type="InterPro" id="IPR000408">
    <property type="entry name" value="Reg_chr_condens"/>
</dbReference>
<dbReference type="AlphaFoldDB" id="A0A0C3PGF5"/>